<feature type="transmembrane region" description="Helical" evidence="6">
    <location>
        <begin position="179"/>
        <end position="200"/>
    </location>
</feature>
<dbReference type="Proteomes" id="UP000279422">
    <property type="component" value="Unassembled WGS sequence"/>
</dbReference>
<keyword evidence="2 6" id="KW-0813">Transport</keyword>
<evidence type="ECO:0000256" key="6">
    <source>
        <dbReference type="RuleBase" id="RU363058"/>
    </source>
</evidence>
<keyword evidence="3 6" id="KW-0812">Transmembrane</keyword>
<comment type="subcellular location">
    <subcellularLocation>
        <location evidence="1 6">Membrane</location>
        <topology evidence="1 6">Multi-pass membrane protein</topology>
    </subcellularLocation>
</comment>
<feature type="transmembrane region" description="Helical" evidence="6">
    <location>
        <begin position="83"/>
        <end position="105"/>
    </location>
</feature>
<dbReference type="GO" id="GO:0016020">
    <property type="term" value="C:membrane"/>
    <property type="evidence" value="ECO:0007669"/>
    <property type="project" value="UniProtKB-SubCell"/>
</dbReference>
<name>A0A497E6X9_UNCAE</name>
<evidence type="ECO:0000313" key="8">
    <source>
        <dbReference type="Proteomes" id="UP000279422"/>
    </source>
</evidence>
<dbReference type="AlphaFoldDB" id="A0A497E6X9"/>
<proteinExistence type="inferred from homology"/>
<dbReference type="Pfam" id="PF01384">
    <property type="entry name" value="PHO4"/>
    <property type="match status" value="1"/>
</dbReference>
<sequence>MIVPYLLLAAIGAGLYMAFNIGANDVANAMGTSVGAGSLTLRRAVIVAALFSFLGAVLAGGYVTETIRKGIINPANFAHNPHLLLSGMIAVLLGAGIWITIATYLGLPVSTTHSVVGALIGFGLIGAGIKGVNWKAVSIIISSWIISPVAGIPVAYLLFRLIRDKILNSPRPFNSAKKIGPFFVAMVLFVLSLAFIYGGLKHFSGSLPFPSVLGMSVGVALVGALISHIFLKKYSVDEDNEYEEVENLSKPLQVLSASYEAFALGSNDVANAVGPVAAIIAIMETQKVTMQVPVPMWVLAMGGIGLAVGISTWGWRVIETIGRKITQVTPTRGFAAEFSAATVVLLCSRIGIPVSTTHVSVGTVIGIGMAKGISAINFKVIRNIIVSWLLTLPVAAGFTIFIYLIISKLVV</sequence>
<dbReference type="PANTHER" id="PTHR11101:SF80">
    <property type="entry name" value="PHOSPHATE TRANSPORTER"/>
    <property type="match status" value="1"/>
</dbReference>
<dbReference type="GO" id="GO:0005315">
    <property type="term" value="F:phosphate transmembrane transporter activity"/>
    <property type="evidence" value="ECO:0007669"/>
    <property type="project" value="InterPro"/>
</dbReference>
<evidence type="ECO:0000256" key="2">
    <source>
        <dbReference type="ARBA" id="ARBA00022448"/>
    </source>
</evidence>
<keyword evidence="4 6" id="KW-1133">Transmembrane helix</keyword>
<comment type="caution">
    <text evidence="7">The sequence shown here is derived from an EMBL/GenBank/DDBJ whole genome shotgun (WGS) entry which is preliminary data.</text>
</comment>
<dbReference type="EMBL" id="QMPZ01000003">
    <property type="protein sequence ID" value="RLE10733.1"/>
    <property type="molecule type" value="Genomic_DNA"/>
</dbReference>
<feature type="transmembrane region" description="Helical" evidence="6">
    <location>
        <begin position="294"/>
        <end position="313"/>
    </location>
</feature>
<organism evidence="7 8">
    <name type="scientific">Aerophobetes bacterium</name>
    <dbReference type="NCBI Taxonomy" id="2030807"/>
    <lineage>
        <taxon>Bacteria</taxon>
        <taxon>Candidatus Aerophobota</taxon>
    </lineage>
</organism>
<reference evidence="7 8" key="1">
    <citation type="submission" date="2018-06" db="EMBL/GenBank/DDBJ databases">
        <title>Extensive metabolic versatility and redundancy in microbially diverse, dynamic hydrothermal sediments.</title>
        <authorList>
            <person name="Dombrowski N."/>
            <person name="Teske A."/>
            <person name="Baker B.J."/>
        </authorList>
    </citation>
    <scope>NUCLEOTIDE SEQUENCE [LARGE SCALE GENOMIC DNA]</scope>
    <source>
        <strain evidence="7">B47_G16</strain>
    </source>
</reference>
<feature type="transmembrane region" description="Helical" evidence="6">
    <location>
        <begin position="111"/>
        <end position="129"/>
    </location>
</feature>
<feature type="transmembrane region" description="Helical" evidence="6">
    <location>
        <begin position="43"/>
        <end position="63"/>
    </location>
</feature>
<dbReference type="GO" id="GO:0035435">
    <property type="term" value="P:phosphate ion transmembrane transport"/>
    <property type="evidence" value="ECO:0007669"/>
    <property type="project" value="TreeGrafter"/>
</dbReference>
<evidence type="ECO:0000256" key="4">
    <source>
        <dbReference type="ARBA" id="ARBA00022989"/>
    </source>
</evidence>
<feature type="transmembrane region" description="Helical" evidence="6">
    <location>
        <begin position="212"/>
        <end position="231"/>
    </location>
</feature>
<evidence type="ECO:0000313" key="7">
    <source>
        <dbReference type="EMBL" id="RLE10733.1"/>
    </source>
</evidence>
<protein>
    <recommendedName>
        <fullName evidence="6">Phosphate transporter</fullName>
    </recommendedName>
</protein>
<feature type="transmembrane region" description="Helical" evidence="6">
    <location>
        <begin position="385"/>
        <end position="406"/>
    </location>
</feature>
<keyword evidence="5 6" id="KW-0472">Membrane</keyword>
<feature type="transmembrane region" description="Helical" evidence="6">
    <location>
        <begin position="136"/>
        <end position="159"/>
    </location>
</feature>
<evidence type="ECO:0000256" key="1">
    <source>
        <dbReference type="ARBA" id="ARBA00004141"/>
    </source>
</evidence>
<accession>A0A497E6X9</accession>
<evidence type="ECO:0000256" key="5">
    <source>
        <dbReference type="ARBA" id="ARBA00023136"/>
    </source>
</evidence>
<gene>
    <name evidence="7" type="ORF">DRJ00_00640</name>
</gene>
<dbReference type="PANTHER" id="PTHR11101">
    <property type="entry name" value="PHOSPHATE TRANSPORTER"/>
    <property type="match status" value="1"/>
</dbReference>
<feature type="transmembrane region" description="Helical" evidence="6">
    <location>
        <begin position="5"/>
        <end position="23"/>
    </location>
</feature>
<comment type="similarity">
    <text evidence="6">Belongs to the inorganic phosphate transporter (PiT) (TC 2.A.20) family.</text>
</comment>
<evidence type="ECO:0000256" key="3">
    <source>
        <dbReference type="ARBA" id="ARBA00022692"/>
    </source>
</evidence>
<dbReference type="InterPro" id="IPR001204">
    <property type="entry name" value="Phos_transporter"/>
</dbReference>
<keyword evidence="6" id="KW-0592">Phosphate transport</keyword>